<feature type="region of interest" description="Disordered" evidence="1">
    <location>
        <begin position="406"/>
        <end position="434"/>
    </location>
</feature>
<dbReference type="EMBL" id="JAGPUO010000002">
    <property type="protein sequence ID" value="KAG5664404.1"/>
    <property type="molecule type" value="Genomic_DNA"/>
</dbReference>
<keyword evidence="3" id="KW-1185">Reference proteome</keyword>
<dbReference type="Proteomes" id="UP000782241">
    <property type="component" value="Unassembled WGS sequence"/>
</dbReference>
<organism evidence="2 3">
    <name type="scientific">Fusarium avenaceum</name>
    <dbReference type="NCBI Taxonomy" id="40199"/>
    <lineage>
        <taxon>Eukaryota</taxon>
        <taxon>Fungi</taxon>
        <taxon>Dikarya</taxon>
        <taxon>Ascomycota</taxon>
        <taxon>Pezizomycotina</taxon>
        <taxon>Sordariomycetes</taxon>
        <taxon>Hypocreomycetidae</taxon>
        <taxon>Hypocreales</taxon>
        <taxon>Nectriaceae</taxon>
        <taxon>Fusarium</taxon>
        <taxon>Fusarium tricinctum species complex</taxon>
    </lineage>
</organism>
<dbReference type="Gene3D" id="3.40.50.1820">
    <property type="entry name" value="alpha/beta hydrolase"/>
    <property type="match status" value="1"/>
</dbReference>
<protein>
    <recommendedName>
        <fullName evidence="4">AB hydrolase-1 domain-containing protein</fullName>
    </recommendedName>
</protein>
<proteinExistence type="predicted"/>
<sequence>MVDLYQLKCSCISTMSSFPFAITEHTIEASHIREYARATSHAQDEKLYLHIKQYTPKDNPNPQKGDVTIIGGHANGFPKELYEPLWEEFYHEAKRRDIRIRSIWIADTAWQGRSGIINQDALGNDPSWLDYARDILHMINTFRPPPPIMAMGHSFGSNALTNVALLHPRVFTSLVLLDPVISHFASTPGARSAGPAAASMHRREVWPSRAEASASFNRSPFYKSWDPRVLQRWLDHGIRDVPGGESVTLTTTKHQEIFTFLRPSWQAYDAEGKDVIHPEHTPDLDPSLNRRWATYPVYRPEGPNTVVRLPEVRPSVLYVFGGKSDVSPQELQDEKMALTGTGVGGSGGQSKGRVKKVVGEKNGHLIPMEDPRFCASAAADWIKAELERWWTDERKYVEWTNKSKEEKSTVSEEFQKHIGKPAPRRPKNVTKAKI</sequence>
<name>A0A9P7H966_9HYPO</name>
<dbReference type="InterPro" id="IPR029058">
    <property type="entry name" value="AB_hydrolase_fold"/>
</dbReference>
<dbReference type="AlphaFoldDB" id="A0A9P7H966"/>
<evidence type="ECO:0008006" key="4">
    <source>
        <dbReference type="Google" id="ProtNLM"/>
    </source>
</evidence>
<feature type="compositionally biased region" description="Basic and acidic residues" evidence="1">
    <location>
        <begin position="406"/>
        <end position="416"/>
    </location>
</feature>
<evidence type="ECO:0000313" key="3">
    <source>
        <dbReference type="Proteomes" id="UP000782241"/>
    </source>
</evidence>
<feature type="compositionally biased region" description="Basic residues" evidence="1">
    <location>
        <begin position="417"/>
        <end position="434"/>
    </location>
</feature>
<gene>
    <name evidence="2" type="ORF">KAF25_008138</name>
</gene>
<dbReference type="SUPFAM" id="SSF53474">
    <property type="entry name" value="alpha/beta-Hydrolases"/>
    <property type="match status" value="1"/>
</dbReference>
<evidence type="ECO:0000256" key="1">
    <source>
        <dbReference type="SAM" id="MobiDB-lite"/>
    </source>
</evidence>
<comment type="caution">
    <text evidence="2">The sequence shown here is derived from an EMBL/GenBank/DDBJ whole genome shotgun (WGS) entry which is preliminary data.</text>
</comment>
<reference evidence="2" key="1">
    <citation type="submission" date="2021-04" db="EMBL/GenBank/DDBJ databases">
        <title>Draft genome of Fusarium avenaceum strain F156N33, isolated from an atmospheric sample in Virginia.</title>
        <authorList>
            <person name="Yang S."/>
            <person name="Vinatzer B.A."/>
            <person name="Coleman J."/>
        </authorList>
    </citation>
    <scope>NUCLEOTIDE SEQUENCE</scope>
    <source>
        <strain evidence="2">F156N33</strain>
    </source>
</reference>
<evidence type="ECO:0000313" key="2">
    <source>
        <dbReference type="EMBL" id="KAG5664404.1"/>
    </source>
</evidence>
<accession>A0A9P7H966</accession>